<feature type="transmembrane region" description="Helical" evidence="6">
    <location>
        <begin position="1007"/>
        <end position="1026"/>
    </location>
</feature>
<feature type="transmembrane region" description="Helical" evidence="6">
    <location>
        <begin position="1074"/>
        <end position="1093"/>
    </location>
</feature>
<feature type="domain" description="G-protein coupled receptors family 2 profile 1" evidence="9">
    <location>
        <begin position="580"/>
        <end position="664"/>
    </location>
</feature>
<dbReference type="InParanoid" id="A0A6P7G8G8"/>
<feature type="disulfide bond" evidence="4">
    <location>
        <begin position="202"/>
        <end position="211"/>
    </location>
</feature>
<evidence type="ECO:0000256" key="5">
    <source>
        <dbReference type="SAM" id="MobiDB-lite"/>
    </source>
</evidence>
<feature type="region of interest" description="Disordered" evidence="5">
    <location>
        <begin position="1491"/>
        <end position="1515"/>
    </location>
</feature>
<dbReference type="PANTHER" id="PTHR45813:SF8">
    <property type="entry name" value="IG-LIKE DOMAIN-CONTAINING PROTEIN"/>
    <property type="match status" value="1"/>
</dbReference>
<dbReference type="GO" id="GO:0007189">
    <property type="term" value="P:adenylate cyclase-activating G protein-coupled receptor signaling pathway"/>
    <property type="evidence" value="ECO:0007669"/>
    <property type="project" value="TreeGrafter"/>
</dbReference>
<dbReference type="CDD" id="cd00054">
    <property type="entry name" value="EGF_CA"/>
    <property type="match status" value="2"/>
</dbReference>
<evidence type="ECO:0000259" key="7">
    <source>
        <dbReference type="PROSITE" id="PS01180"/>
    </source>
</evidence>
<protein>
    <submittedName>
        <fullName evidence="11">Uncharacterized protein LOC114338937 isoform X1</fullName>
    </submittedName>
</protein>
<dbReference type="InterPro" id="IPR036445">
    <property type="entry name" value="GPCR_2_extracell_dom_sf"/>
</dbReference>
<accession>A0A6P7G8G8</accession>
<organism evidence="11">
    <name type="scientific">Diabrotica virgifera virgifera</name>
    <name type="common">western corn rootworm</name>
    <dbReference type="NCBI Taxonomy" id="50390"/>
    <lineage>
        <taxon>Eukaryota</taxon>
        <taxon>Metazoa</taxon>
        <taxon>Ecdysozoa</taxon>
        <taxon>Arthropoda</taxon>
        <taxon>Hexapoda</taxon>
        <taxon>Insecta</taxon>
        <taxon>Pterygota</taxon>
        <taxon>Neoptera</taxon>
        <taxon>Endopterygota</taxon>
        <taxon>Coleoptera</taxon>
        <taxon>Polyphaga</taxon>
        <taxon>Cucujiformia</taxon>
        <taxon>Chrysomeloidea</taxon>
        <taxon>Chrysomelidae</taxon>
        <taxon>Galerucinae</taxon>
        <taxon>Diabroticina</taxon>
        <taxon>Diabroticites</taxon>
        <taxon>Diabrotica</taxon>
    </lineage>
</organism>
<feature type="domain" description="CUB" evidence="7">
    <location>
        <begin position="43"/>
        <end position="171"/>
    </location>
</feature>
<dbReference type="InterPro" id="IPR007110">
    <property type="entry name" value="Ig-like_dom"/>
</dbReference>
<evidence type="ECO:0000256" key="6">
    <source>
        <dbReference type="SAM" id="Phobius"/>
    </source>
</evidence>
<feature type="domain" description="EGF-like" evidence="8">
    <location>
        <begin position="176"/>
        <end position="212"/>
    </location>
</feature>
<proteinExistence type="inferred from homology"/>
<dbReference type="OrthoDB" id="6138650at2759"/>
<feature type="transmembrane region" description="Helical" evidence="6">
    <location>
        <begin position="1158"/>
        <end position="1179"/>
    </location>
</feature>
<feature type="domain" description="Ig-like" evidence="10">
    <location>
        <begin position="414"/>
        <end position="496"/>
    </location>
</feature>
<dbReference type="PROSITE" id="PS50026">
    <property type="entry name" value="EGF_3"/>
    <property type="match status" value="2"/>
</dbReference>
<dbReference type="SMART" id="SM00181">
    <property type="entry name" value="EGF"/>
    <property type="match status" value="2"/>
</dbReference>
<feature type="transmembrane region" description="Helical" evidence="6">
    <location>
        <begin position="1185"/>
        <end position="1209"/>
    </location>
</feature>
<dbReference type="SUPFAM" id="SSF57196">
    <property type="entry name" value="EGF/Laminin"/>
    <property type="match status" value="1"/>
</dbReference>
<dbReference type="PROSITE" id="PS00010">
    <property type="entry name" value="ASX_HYDROXYL"/>
    <property type="match status" value="1"/>
</dbReference>
<feature type="domain" description="EGF-like" evidence="8">
    <location>
        <begin position="215"/>
        <end position="255"/>
    </location>
</feature>
<dbReference type="PROSITE" id="PS50835">
    <property type="entry name" value="IG_LIKE"/>
    <property type="match status" value="2"/>
</dbReference>
<dbReference type="PROSITE" id="PS01186">
    <property type="entry name" value="EGF_2"/>
    <property type="match status" value="1"/>
</dbReference>
<dbReference type="InterPro" id="IPR046338">
    <property type="entry name" value="GAIN_dom_sf"/>
</dbReference>
<dbReference type="InterPro" id="IPR051587">
    <property type="entry name" value="Adhesion_GPCR"/>
</dbReference>
<evidence type="ECO:0000259" key="10">
    <source>
        <dbReference type="PROSITE" id="PS50835"/>
    </source>
</evidence>
<feature type="domain" description="Ig-like" evidence="10">
    <location>
        <begin position="505"/>
        <end position="595"/>
    </location>
</feature>
<evidence type="ECO:0000259" key="8">
    <source>
        <dbReference type="PROSITE" id="PS50026"/>
    </source>
</evidence>
<evidence type="ECO:0000256" key="4">
    <source>
        <dbReference type="PROSITE-ProRule" id="PRU00076"/>
    </source>
</evidence>
<keyword evidence="3" id="KW-0325">Glycoprotein</keyword>
<dbReference type="Gene3D" id="2.60.220.50">
    <property type="match status" value="1"/>
</dbReference>
<keyword evidence="6" id="KW-1133">Transmembrane helix</keyword>
<feature type="transmembrane region" description="Helical" evidence="6">
    <location>
        <begin position="969"/>
        <end position="995"/>
    </location>
</feature>
<dbReference type="Gene3D" id="2.60.120.290">
    <property type="entry name" value="Spermadhesin, CUB domain"/>
    <property type="match status" value="1"/>
</dbReference>
<dbReference type="Gene3D" id="2.10.25.10">
    <property type="entry name" value="Laminin"/>
    <property type="match status" value="1"/>
</dbReference>
<dbReference type="SUPFAM" id="SSF49854">
    <property type="entry name" value="Spermadhesin, CUB domain"/>
    <property type="match status" value="1"/>
</dbReference>
<evidence type="ECO:0000259" key="9">
    <source>
        <dbReference type="PROSITE" id="PS50227"/>
    </source>
</evidence>
<keyword evidence="6" id="KW-0472">Membrane</keyword>
<comment type="similarity">
    <text evidence="1">Belongs to the G-protein coupled receptor 2 family. Adhesion G-protein coupled receptor (ADGR) subfamily.</text>
</comment>
<dbReference type="PROSITE" id="PS01180">
    <property type="entry name" value="CUB"/>
    <property type="match status" value="1"/>
</dbReference>
<name>A0A6P7G8G8_DIAVI</name>
<dbReference type="InterPro" id="IPR003599">
    <property type="entry name" value="Ig_sub"/>
</dbReference>
<keyword evidence="4" id="KW-0245">EGF-like domain</keyword>
<dbReference type="InterPro" id="IPR001879">
    <property type="entry name" value="GPCR_2_extracellular_dom"/>
</dbReference>
<sequence length="1515" mass="170301">MVIYAINAESRRPLKYIYAMWAPFFLLISSLSLTYSGSNKKNCGGTYTAARGILSTPNFPAPFKTPINCEWVIDAQFAATPNTSIVVYLTQLFVYEGLTFTEYQIYGDDYKINPKLIHKVNETNISRTRWIKTYQSFLVIQLKLSSADSVHLRVLDKFLDVYGFNITYEITPGNVRGNSCTMMDCGFTGNCFDYYTKFSCQCLDGYTGPYCSNGPKSFCDAGGIPTCKNGGTCIHVGIAAVRCACAKNYTGPTCETLLDSATSKECSKCRNACPSDSRFETQCKCFDRDKVNTSTNSLGDTRTGFTTSLHFSNLPNFSDDEIKQFLRLQILKLLQNNSSTVEDVGIKNIMHFRTGIDVTFHVFAPKKDERKLRSILNKWEDRGHVSNLTLSEKDSYLRSLISIQSLDINQIGIIRENDQFILSCVARGSPTITFRWFKDGTYINVTATSRKWVKLIKDPHVADQYTGLLGVERAHPYDEGIFTCQVEDFNMKECLSKEVLIEKKPSIKIEPVNLTVKKGENFTIKCVTTEESRDGSKYIYSWTKNKELLPVRTEFEKYEVLYPSGTILQVKSAEKSVQYSCLVQGSKVSSEKVVSVYVVDRKGVYTCPAGLFLEMLWPETAPDTNSILNCPKGYSGLATRYCALKDGRKPAWGLPSFSECTHHELGRIYDTFDRIKLGYSSTSLEKLFTGILNYTKKDSYTLLPGEGAKILDIIHEIMQFTSKSQRSLEQSRNITNILFSIVDQVLSTPNSLTKQEEIRTAFELVNEHLSLVGSSLVSPNNNLFRISMNTIDLTVLNLTYYHSNKYFHIPNNFDKPTTQWLGVQISGTNILVKEKNSRLAAGIIFRNISNFMPPRLFIRIKDGSELEYEIYSQIVTLLPLPEFFEMYPIAIDFKHQLNHKMNWSDDETWSVKCGYADLSTFTYSWNIYSCYTEVLSDLKTRCICPKHGIFALLLTLAPKTKTEESTSNVFFLILASITGMVLTVITTVCLSVSCFLKPKSTLTMLKLQCSFSIFLFGIIFLIAVVIGPTQSYYLLFLTGLETTILLSLSSHLSKLLIIFTELTELPKSMTSKHTVTGIISGVPVITVFASHLSYKTMDVKLESWWILKGTLSFNIFICVTSIMAVLFVFIYTIVMKKLDNLLEINEKYAKPLHKRQGLLRRSCVVFIFLILFSISSIIYINTPNILWSICQFSASNIVMGLVILVCYILKSETSINEMFEKKKTNENTFFSYNSSNSSPLKFITRQDPEVENDSTPHMKPEQFTMVNRDSTKPSIVGKSQSIAATFESCLHNMPNCDSRLDVAATSQRYKQQASLEYYNSSPQSFRKYSGAATICSPDILANKVCVELDLVASSLQRQPSRSSKVSSTAPSISPDEAIAQILDYSKDPPLSVPPAEGSYKERTQPDGHDESIICEKALSTVEEVSETEMDSPEVSEKPSPVNSDIKILVQSASVCESVKSDNLDGMLDSISQDLDYLLNKSDEVAITTLKRGSKSHASTKDTSELPESVTIRSKC</sequence>
<dbReference type="InterPro" id="IPR035914">
    <property type="entry name" value="Sperma_CUB_dom_sf"/>
</dbReference>
<dbReference type="SUPFAM" id="SSF48726">
    <property type="entry name" value="Immunoglobulin"/>
    <property type="match status" value="2"/>
</dbReference>
<dbReference type="InterPro" id="IPR000152">
    <property type="entry name" value="EGF-type_Asp/Asn_hydroxyl_site"/>
</dbReference>
<dbReference type="InterPro" id="IPR000742">
    <property type="entry name" value="EGF"/>
</dbReference>
<dbReference type="CDD" id="cd00096">
    <property type="entry name" value="Ig"/>
    <property type="match status" value="1"/>
</dbReference>
<dbReference type="SMART" id="SM00409">
    <property type="entry name" value="IG"/>
    <property type="match status" value="2"/>
</dbReference>
<reference evidence="11" key="1">
    <citation type="submission" date="2025-08" db="UniProtKB">
        <authorList>
            <consortium name="RefSeq"/>
        </authorList>
    </citation>
    <scope>IDENTIFICATION</scope>
    <source>
        <tissue evidence="11">Whole insect</tissue>
    </source>
</reference>
<keyword evidence="2 4" id="KW-1015">Disulfide bond</keyword>
<dbReference type="PROSITE" id="PS50227">
    <property type="entry name" value="G_PROTEIN_RECEP_F2_3"/>
    <property type="match status" value="1"/>
</dbReference>
<keyword evidence="6" id="KW-0812">Transmembrane</keyword>
<dbReference type="GO" id="GO:0016020">
    <property type="term" value="C:membrane"/>
    <property type="evidence" value="ECO:0007669"/>
    <property type="project" value="InterPro"/>
</dbReference>
<dbReference type="PANTHER" id="PTHR45813">
    <property type="entry name" value="IG-LIKE DOMAIN-CONTAINING PROTEIN"/>
    <property type="match status" value="1"/>
</dbReference>
<dbReference type="InterPro" id="IPR000859">
    <property type="entry name" value="CUB_dom"/>
</dbReference>
<dbReference type="Pfam" id="PF13927">
    <property type="entry name" value="Ig_3"/>
    <property type="match status" value="1"/>
</dbReference>
<feature type="disulfide bond" evidence="4">
    <location>
        <begin position="245"/>
        <end position="254"/>
    </location>
</feature>
<comment type="caution">
    <text evidence="4">Lacks conserved residue(s) required for the propagation of feature annotation.</text>
</comment>
<evidence type="ECO:0000256" key="1">
    <source>
        <dbReference type="ARBA" id="ARBA00007343"/>
    </source>
</evidence>
<feature type="transmembrane region" description="Helical" evidence="6">
    <location>
        <begin position="16"/>
        <end position="35"/>
    </location>
</feature>
<evidence type="ECO:0000256" key="2">
    <source>
        <dbReference type="ARBA" id="ARBA00023157"/>
    </source>
</evidence>
<feature type="region of interest" description="Disordered" evidence="5">
    <location>
        <begin position="1385"/>
        <end position="1408"/>
    </location>
</feature>
<dbReference type="RefSeq" id="XP_028145364.1">
    <property type="nucleotide sequence ID" value="XM_028289563.1"/>
</dbReference>
<evidence type="ECO:0000313" key="11">
    <source>
        <dbReference type="RefSeq" id="XP_028145364.1"/>
    </source>
</evidence>
<feature type="compositionally biased region" description="Basic and acidic residues" evidence="5">
    <location>
        <begin position="1398"/>
        <end position="1408"/>
    </location>
</feature>
<dbReference type="InterPro" id="IPR013783">
    <property type="entry name" value="Ig-like_fold"/>
</dbReference>
<dbReference type="Gene3D" id="2.60.40.10">
    <property type="entry name" value="Immunoglobulins"/>
    <property type="match status" value="2"/>
</dbReference>
<dbReference type="Gene3D" id="4.10.1240.10">
    <property type="entry name" value="GPCR, family 2, extracellular hormone receptor domain"/>
    <property type="match status" value="1"/>
</dbReference>
<evidence type="ECO:0000256" key="3">
    <source>
        <dbReference type="ARBA" id="ARBA00023180"/>
    </source>
</evidence>
<dbReference type="PROSITE" id="PS00022">
    <property type="entry name" value="EGF_1"/>
    <property type="match status" value="2"/>
</dbReference>
<gene>
    <name evidence="11" type="primary">LOC114338937</name>
</gene>
<feature type="transmembrane region" description="Helical" evidence="6">
    <location>
        <begin position="1113"/>
        <end position="1134"/>
    </location>
</feature>
<dbReference type="GO" id="GO:0004930">
    <property type="term" value="F:G protein-coupled receptor activity"/>
    <property type="evidence" value="ECO:0007669"/>
    <property type="project" value="InterPro"/>
</dbReference>
<dbReference type="InterPro" id="IPR036179">
    <property type="entry name" value="Ig-like_dom_sf"/>
</dbReference>